<keyword evidence="2" id="KW-1185">Reference proteome</keyword>
<gene>
    <name evidence="1" type="ORF">M8818_005154</name>
</gene>
<dbReference type="Proteomes" id="UP001320706">
    <property type="component" value="Unassembled WGS sequence"/>
</dbReference>
<reference evidence="1" key="1">
    <citation type="submission" date="2024-02" db="EMBL/GenBank/DDBJ databases">
        <title>Metagenome Assembled Genome of Zalaria obscura JY119.</title>
        <authorList>
            <person name="Vighnesh L."/>
            <person name="Jagadeeshwari U."/>
            <person name="Venkata Ramana C."/>
            <person name="Sasikala C."/>
        </authorList>
    </citation>
    <scope>NUCLEOTIDE SEQUENCE</scope>
    <source>
        <strain evidence="1">JY119</strain>
    </source>
</reference>
<organism evidence="1 2">
    <name type="scientific">Zalaria obscura</name>
    <dbReference type="NCBI Taxonomy" id="2024903"/>
    <lineage>
        <taxon>Eukaryota</taxon>
        <taxon>Fungi</taxon>
        <taxon>Dikarya</taxon>
        <taxon>Ascomycota</taxon>
        <taxon>Pezizomycotina</taxon>
        <taxon>Dothideomycetes</taxon>
        <taxon>Dothideomycetidae</taxon>
        <taxon>Dothideales</taxon>
        <taxon>Zalariaceae</taxon>
        <taxon>Zalaria</taxon>
    </lineage>
</organism>
<sequence>MFRIDAIANQNLWEKVDASMNLNFGKDVYARASAPRRVAAPSGNSIRYISMTRTILKLWHGLYGNRSYMPTSSSSEHVISPVASCTRYVPIHSPEVTRRTITR</sequence>
<proteinExistence type="predicted"/>
<evidence type="ECO:0000313" key="2">
    <source>
        <dbReference type="Proteomes" id="UP001320706"/>
    </source>
</evidence>
<evidence type="ECO:0000313" key="1">
    <source>
        <dbReference type="EMBL" id="KAK8204309.1"/>
    </source>
</evidence>
<name>A0ACC3SDZ3_9PEZI</name>
<dbReference type="EMBL" id="JAMKPW020000028">
    <property type="protein sequence ID" value="KAK8204309.1"/>
    <property type="molecule type" value="Genomic_DNA"/>
</dbReference>
<comment type="caution">
    <text evidence="1">The sequence shown here is derived from an EMBL/GenBank/DDBJ whole genome shotgun (WGS) entry which is preliminary data.</text>
</comment>
<protein>
    <submittedName>
        <fullName evidence="1">Uncharacterized protein</fullName>
    </submittedName>
</protein>
<accession>A0ACC3SDZ3</accession>